<reference evidence="2" key="1">
    <citation type="journal article" date="2014" name="Soil Biol. Biochem.">
        <title>Structure and function of bacterial communities in ageing soils: Insights from the Mendocino ecological staircase.</title>
        <authorList>
            <person name="Uroz S."/>
            <person name="Tech J.J."/>
            <person name="Sawaya N.A."/>
            <person name="Frey-Klett P."/>
            <person name="Leveau J.H.J."/>
        </authorList>
    </citation>
    <scope>NUCLEOTIDE SEQUENCE [LARGE SCALE GENOMIC DNA]</scope>
    <source>
        <strain evidence="2">Cal35</strain>
    </source>
</reference>
<dbReference type="EMBL" id="CP009962">
    <property type="protein sequence ID" value="AIY40722.1"/>
    <property type="molecule type" value="Genomic_DNA"/>
</dbReference>
<evidence type="ECO:0000313" key="2">
    <source>
        <dbReference type="Proteomes" id="UP000030302"/>
    </source>
</evidence>
<dbReference type="Proteomes" id="UP000030302">
    <property type="component" value="Chromosome"/>
</dbReference>
<evidence type="ECO:0000313" key="1">
    <source>
        <dbReference type="EMBL" id="AIY40722.1"/>
    </source>
</evidence>
<dbReference type="AlphaFoldDB" id="A0A0A1FD18"/>
<organism evidence="1 2">
    <name type="scientific">Collimonas arenae</name>
    <dbReference type="NCBI Taxonomy" id="279058"/>
    <lineage>
        <taxon>Bacteria</taxon>
        <taxon>Pseudomonadati</taxon>
        <taxon>Pseudomonadota</taxon>
        <taxon>Betaproteobacteria</taxon>
        <taxon>Burkholderiales</taxon>
        <taxon>Oxalobacteraceae</taxon>
        <taxon>Collimonas</taxon>
    </lineage>
</organism>
<dbReference type="KEGG" id="care:LT85_1564"/>
<proteinExistence type="predicted"/>
<dbReference type="HOGENOM" id="CLU_3232123_0_0_4"/>
<name>A0A0A1FD18_9BURK</name>
<sequence>MNFSYWMQDALHSPGEVVSSEHDFVLHKNQVLDLLSLPWQSSR</sequence>
<gene>
    <name evidence="1" type="ORF">LT85_1564</name>
</gene>
<keyword evidence="2" id="KW-1185">Reference proteome</keyword>
<accession>A0A0A1FD18</accession>
<protein>
    <submittedName>
        <fullName evidence="1">Uncharacterized protein</fullName>
    </submittedName>
</protein>